<feature type="non-terminal residue" evidence="3">
    <location>
        <position position="270"/>
    </location>
</feature>
<dbReference type="EMBL" id="BART01028807">
    <property type="protein sequence ID" value="GAG93516.1"/>
    <property type="molecule type" value="Genomic_DNA"/>
</dbReference>
<evidence type="ECO:0000259" key="2">
    <source>
        <dbReference type="PROSITE" id="PS50835"/>
    </source>
</evidence>
<feature type="region of interest" description="Disordered" evidence="1">
    <location>
        <begin position="81"/>
        <end position="102"/>
    </location>
</feature>
<protein>
    <recommendedName>
        <fullName evidence="2">Ig-like domain-containing protein</fullName>
    </recommendedName>
</protein>
<feature type="region of interest" description="Disordered" evidence="1">
    <location>
        <begin position="249"/>
        <end position="270"/>
    </location>
</feature>
<evidence type="ECO:0000313" key="3">
    <source>
        <dbReference type="EMBL" id="GAG93516.1"/>
    </source>
</evidence>
<dbReference type="PROSITE" id="PS50835">
    <property type="entry name" value="IG_LIKE"/>
    <property type="match status" value="1"/>
</dbReference>
<organism evidence="3">
    <name type="scientific">marine sediment metagenome</name>
    <dbReference type="NCBI Taxonomy" id="412755"/>
    <lineage>
        <taxon>unclassified sequences</taxon>
        <taxon>metagenomes</taxon>
        <taxon>ecological metagenomes</taxon>
    </lineage>
</organism>
<proteinExistence type="predicted"/>
<feature type="domain" description="Ig-like" evidence="2">
    <location>
        <begin position="145"/>
        <end position="260"/>
    </location>
</feature>
<evidence type="ECO:0000256" key="1">
    <source>
        <dbReference type="SAM" id="MobiDB-lite"/>
    </source>
</evidence>
<comment type="caution">
    <text evidence="3">The sequence shown here is derived from an EMBL/GenBank/DDBJ whole genome shotgun (WGS) entry which is preliminary data.</text>
</comment>
<name>X1DAT9_9ZZZZ</name>
<gene>
    <name evidence="3" type="ORF">S01H4_50698</name>
</gene>
<accession>X1DAT9</accession>
<reference evidence="3" key="1">
    <citation type="journal article" date="2014" name="Front. Microbiol.">
        <title>High frequency of phylogenetically diverse reductive dehalogenase-homologous genes in deep subseafloor sedimentary metagenomes.</title>
        <authorList>
            <person name="Kawai M."/>
            <person name="Futagami T."/>
            <person name="Toyoda A."/>
            <person name="Takaki Y."/>
            <person name="Nishi S."/>
            <person name="Hori S."/>
            <person name="Arai W."/>
            <person name="Tsubouchi T."/>
            <person name="Morono Y."/>
            <person name="Uchiyama I."/>
            <person name="Ito T."/>
            <person name="Fujiyama A."/>
            <person name="Inagaki F."/>
            <person name="Takami H."/>
        </authorList>
    </citation>
    <scope>NUCLEOTIDE SEQUENCE</scope>
    <source>
        <strain evidence="3">Expedition CK06-06</strain>
    </source>
</reference>
<dbReference type="AlphaFoldDB" id="X1DAT9"/>
<feature type="compositionally biased region" description="Low complexity" evidence="1">
    <location>
        <begin position="250"/>
        <end position="264"/>
    </location>
</feature>
<sequence length="270" mass="27943">MEIWYLVNPPVGTADLLVHLVDSANPSAIAVVNFTGVHQTSPIGGTGGTNGTGTNVTTTITTLNADSLIFGAASIRGGDTDSFTPGTDITELWDDATGSDNDDDDRLWGGELEAPTAIGYTFNATCTVSDNWAIACIELKAAPAPSFTSIVSNKDVYKDGDTVTLTVTLADNNTACTLTADFSNIDDQYISGTEVVVNWGTDGVDNNNDGHIDEPAEQGVYVITYDISSVNTIANGSYSVPVAATDGVGNSTSDNSTSLTLDNTAPPSPT</sequence>
<dbReference type="InterPro" id="IPR007110">
    <property type="entry name" value="Ig-like_dom"/>
</dbReference>